<evidence type="ECO:0000313" key="1">
    <source>
        <dbReference type="EMBL" id="TEB37180.1"/>
    </source>
</evidence>
<dbReference type="AlphaFoldDB" id="A0A4Y7TSN1"/>
<sequence length="615" mass="68726">MTFTFFSPSTQHLVNLYRRLLARALPAVIPSAQTPAPIQRPLPSRLIPPEILELVFLCAVEVQNPAVQRSYRVESETARSLSQVCRLWRAVALKSKKLWRQALDPDSNTFLWAQVVLNRCNSQPLALVSVLHPSPSSDEPAKWNLLQSVHGQVRCIHVEVGHHPQARCFRGLLSTPSHNLSDATIVWDSAESDTEPIPPLLTHGWSPLFGNNSPNLRRLRLVNIPFPLSDTAQPEAPMSFPSLRSLSLEHTPKYKGSYFRLSVATAFDVLRRHPFLTHLNLSGCMSNHHIDQLNWNVIAQCPLPLLQSFSFSGSALAFLALTQRLELPSMCDKHILVELDPYMAWGQGEVDDMIIRCFELVPVIPFDRMGVYTHRTGLSVSFAGLECRCEISFDVHELARFSDLPPPSLVSDIRRLHPDAAHYRHIDYFACAVSKWIMQHPALYRDVRTFRYRTASHGVSAVVMLYLLWALPNLERFHAESCRTLNNPHLMKALQKGSQPDLPSLDHLRCLVIPFCAVVDLSLPSSGRTLNGLRGALRSHAPTSMLAVAERIEVALSPQLSTILGPSAGDVVGGRIEGLGVMLSPWVVSWCFFDDEWASSTSLSASHEDTCSLSR</sequence>
<dbReference type="EMBL" id="QPFP01000004">
    <property type="protein sequence ID" value="TEB37180.1"/>
    <property type="molecule type" value="Genomic_DNA"/>
</dbReference>
<comment type="caution">
    <text evidence="1">The sequence shown here is derived from an EMBL/GenBank/DDBJ whole genome shotgun (WGS) entry which is preliminary data.</text>
</comment>
<reference evidence="1 2" key="1">
    <citation type="journal article" date="2019" name="Nat. Ecol. Evol.">
        <title>Megaphylogeny resolves global patterns of mushroom evolution.</title>
        <authorList>
            <person name="Varga T."/>
            <person name="Krizsan K."/>
            <person name="Foldi C."/>
            <person name="Dima B."/>
            <person name="Sanchez-Garcia M."/>
            <person name="Sanchez-Ramirez S."/>
            <person name="Szollosi G.J."/>
            <person name="Szarkandi J.G."/>
            <person name="Papp V."/>
            <person name="Albert L."/>
            <person name="Andreopoulos W."/>
            <person name="Angelini C."/>
            <person name="Antonin V."/>
            <person name="Barry K.W."/>
            <person name="Bougher N.L."/>
            <person name="Buchanan P."/>
            <person name="Buyck B."/>
            <person name="Bense V."/>
            <person name="Catcheside P."/>
            <person name="Chovatia M."/>
            <person name="Cooper J."/>
            <person name="Damon W."/>
            <person name="Desjardin D."/>
            <person name="Finy P."/>
            <person name="Geml J."/>
            <person name="Haridas S."/>
            <person name="Hughes K."/>
            <person name="Justo A."/>
            <person name="Karasinski D."/>
            <person name="Kautmanova I."/>
            <person name="Kiss B."/>
            <person name="Kocsube S."/>
            <person name="Kotiranta H."/>
            <person name="LaButti K.M."/>
            <person name="Lechner B.E."/>
            <person name="Liimatainen K."/>
            <person name="Lipzen A."/>
            <person name="Lukacs Z."/>
            <person name="Mihaltcheva S."/>
            <person name="Morgado L.N."/>
            <person name="Niskanen T."/>
            <person name="Noordeloos M.E."/>
            <person name="Ohm R.A."/>
            <person name="Ortiz-Santana B."/>
            <person name="Ovrebo C."/>
            <person name="Racz N."/>
            <person name="Riley R."/>
            <person name="Savchenko A."/>
            <person name="Shiryaev A."/>
            <person name="Soop K."/>
            <person name="Spirin V."/>
            <person name="Szebenyi C."/>
            <person name="Tomsovsky M."/>
            <person name="Tulloss R.E."/>
            <person name="Uehling J."/>
            <person name="Grigoriev I.V."/>
            <person name="Vagvolgyi C."/>
            <person name="Papp T."/>
            <person name="Martin F.M."/>
            <person name="Miettinen O."/>
            <person name="Hibbett D.S."/>
            <person name="Nagy L.G."/>
        </authorList>
    </citation>
    <scope>NUCLEOTIDE SEQUENCE [LARGE SCALE GENOMIC DNA]</scope>
    <source>
        <strain evidence="1 2">FP101781</strain>
    </source>
</reference>
<dbReference type="OrthoDB" id="3066903at2759"/>
<evidence type="ECO:0000313" key="2">
    <source>
        <dbReference type="Proteomes" id="UP000298030"/>
    </source>
</evidence>
<protein>
    <submittedName>
        <fullName evidence="1">Uncharacterized protein</fullName>
    </submittedName>
</protein>
<name>A0A4Y7TSN1_COPMI</name>
<dbReference type="Gene3D" id="3.80.10.10">
    <property type="entry name" value="Ribonuclease Inhibitor"/>
    <property type="match status" value="1"/>
</dbReference>
<proteinExistence type="predicted"/>
<dbReference type="InterPro" id="IPR032675">
    <property type="entry name" value="LRR_dom_sf"/>
</dbReference>
<accession>A0A4Y7TSN1</accession>
<keyword evidence="2" id="KW-1185">Reference proteome</keyword>
<organism evidence="1 2">
    <name type="scientific">Coprinellus micaceus</name>
    <name type="common">Glistening ink-cap mushroom</name>
    <name type="synonym">Coprinus micaceus</name>
    <dbReference type="NCBI Taxonomy" id="71717"/>
    <lineage>
        <taxon>Eukaryota</taxon>
        <taxon>Fungi</taxon>
        <taxon>Dikarya</taxon>
        <taxon>Basidiomycota</taxon>
        <taxon>Agaricomycotina</taxon>
        <taxon>Agaricomycetes</taxon>
        <taxon>Agaricomycetidae</taxon>
        <taxon>Agaricales</taxon>
        <taxon>Agaricineae</taxon>
        <taxon>Psathyrellaceae</taxon>
        <taxon>Coprinellus</taxon>
    </lineage>
</organism>
<dbReference type="SUPFAM" id="SSF52047">
    <property type="entry name" value="RNI-like"/>
    <property type="match status" value="1"/>
</dbReference>
<gene>
    <name evidence="1" type="ORF">FA13DRAFT_1705466</name>
</gene>
<dbReference type="Proteomes" id="UP000298030">
    <property type="component" value="Unassembled WGS sequence"/>
</dbReference>